<feature type="region of interest" description="Disordered" evidence="1">
    <location>
        <begin position="42"/>
        <end position="134"/>
    </location>
</feature>
<evidence type="ECO:0000256" key="1">
    <source>
        <dbReference type="SAM" id="MobiDB-lite"/>
    </source>
</evidence>
<keyword evidence="3" id="KW-1185">Reference proteome</keyword>
<accession>A0A9P0MNH1</accession>
<evidence type="ECO:0000313" key="2">
    <source>
        <dbReference type="EMBL" id="CAH1397091.1"/>
    </source>
</evidence>
<dbReference type="Proteomes" id="UP001152798">
    <property type="component" value="Chromosome 3"/>
</dbReference>
<organism evidence="2 3">
    <name type="scientific">Nezara viridula</name>
    <name type="common">Southern green stink bug</name>
    <name type="synonym">Cimex viridulus</name>
    <dbReference type="NCBI Taxonomy" id="85310"/>
    <lineage>
        <taxon>Eukaryota</taxon>
        <taxon>Metazoa</taxon>
        <taxon>Ecdysozoa</taxon>
        <taxon>Arthropoda</taxon>
        <taxon>Hexapoda</taxon>
        <taxon>Insecta</taxon>
        <taxon>Pterygota</taxon>
        <taxon>Neoptera</taxon>
        <taxon>Paraneoptera</taxon>
        <taxon>Hemiptera</taxon>
        <taxon>Heteroptera</taxon>
        <taxon>Panheteroptera</taxon>
        <taxon>Pentatomomorpha</taxon>
        <taxon>Pentatomoidea</taxon>
        <taxon>Pentatomidae</taxon>
        <taxon>Pentatominae</taxon>
        <taxon>Nezara</taxon>
    </lineage>
</organism>
<dbReference type="EMBL" id="OV725079">
    <property type="protein sequence ID" value="CAH1397091.1"/>
    <property type="molecule type" value="Genomic_DNA"/>
</dbReference>
<protein>
    <submittedName>
        <fullName evidence="2">Uncharacterized protein</fullName>
    </submittedName>
</protein>
<proteinExistence type="predicted"/>
<reference evidence="2" key="1">
    <citation type="submission" date="2022-01" db="EMBL/GenBank/DDBJ databases">
        <authorList>
            <person name="King R."/>
        </authorList>
    </citation>
    <scope>NUCLEOTIDE SEQUENCE</scope>
</reference>
<sequence length="134" mass="15789">MRRQSRLRNKVLKRYREHFCSNSGVSKNEYFYRPSEQRVDPRAVTPRHYSPALNFPRRSIRRRGLPKSFTPDLSPPDRFTPRPSWPIDSGNDPDQEGDGEEYEKPTEEFEIFEEDVGDGKRSRGSSRLNLIEEC</sequence>
<feature type="compositionally biased region" description="Acidic residues" evidence="1">
    <location>
        <begin position="91"/>
        <end position="101"/>
    </location>
</feature>
<name>A0A9P0MNH1_NEZVI</name>
<dbReference type="AlphaFoldDB" id="A0A9P0MNH1"/>
<evidence type="ECO:0000313" key="3">
    <source>
        <dbReference type="Proteomes" id="UP001152798"/>
    </source>
</evidence>
<gene>
    <name evidence="2" type="ORF">NEZAVI_LOCUS7012</name>
</gene>